<dbReference type="InterPro" id="IPR003661">
    <property type="entry name" value="HisK_dim/P_dom"/>
</dbReference>
<dbReference type="PANTHER" id="PTHR45528:SF8">
    <property type="entry name" value="HISTIDINE KINASE"/>
    <property type="match status" value="1"/>
</dbReference>
<dbReference type="Gene3D" id="6.10.340.10">
    <property type="match status" value="1"/>
</dbReference>
<keyword evidence="7 13" id="KW-0418">Kinase</keyword>
<protein>
    <recommendedName>
        <fullName evidence="3">histidine kinase</fullName>
        <ecNumber evidence="3">2.7.13.3</ecNumber>
    </recommendedName>
</protein>
<dbReference type="Proteomes" id="UP001481872">
    <property type="component" value="Unassembled WGS sequence"/>
</dbReference>
<evidence type="ECO:0000256" key="6">
    <source>
        <dbReference type="ARBA" id="ARBA00022692"/>
    </source>
</evidence>
<evidence type="ECO:0000256" key="11">
    <source>
        <dbReference type="SAM" id="Phobius"/>
    </source>
</evidence>
<keyword evidence="10 11" id="KW-0472">Membrane</keyword>
<comment type="caution">
    <text evidence="13">The sequence shown here is derived from an EMBL/GenBank/DDBJ whole genome shotgun (WGS) entry which is preliminary data.</text>
</comment>
<evidence type="ECO:0000256" key="8">
    <source>
        <dbReference type="ARBA" id="ARBA00022989"/>
    </source>
</evidence>
<gene>
    <name evidence="13" type="ORF">AAA081_04270</name>
</gene>
<dbReference type="PANTHER" id="PTHR45528">
    <property type="entry name" value="SENSOR HISTIDINE KINASE CPXA"/>
    <property type="match status" value="1"/>
</dbReference>
<dbReference type="PRINTS" id="PR00344">
    <property type="entry name" value="BCTRLSENSOR"/>
</dbReference>
<evidence type="ECO:0000256" key="7">
    <source>
        <dbReference type="ARBA" id="ARBA00022777"/>
    </source>
</evidence>
<feature type="transmembrane region" description="Helical" evidence="11">
    <location>
        <begin position="110"/>
        <end position="133"/>
    </location>
</feature>
<proteinExistence type="predicted"/>
<evidence type="ECO:0000256" key="2">
    <source>
        <dbReference type="ARBA" id="ARBA00004141"/>
    </source>
</evidence>
<dbReference type="InterPro" id="IPR003594">
    <property type="entry name" value="HATPase_dom"/>
</dbReference>
<evidence type="ECO:0000256" key="4">
    <source>
        <dbReference type="ARBA" id="ARBA00022553"/>
    </source>
</evidence>
<evidence type="ECO:0000259" key="12">
    <source>
        <dbReference type="PROSITE" id="PS50109"/>
    </source>
</evidence>
<dbReference type="Gene3D" id="1.10.287.130">
    <property type="match status" value="1"/>
</dbReference>
<organism evidence="13 14">
    <name type="scientific">Aedoeadaptatus acetigenes</name>
    <dbReference type="NCBI Taxonomy" id="2981723"/>
    <lineage>
        <taxon>Bacteria</taxon>
        <taxon>Bacillati</taxon>
        <taxon>Bacillota</taxon>
        <taxon>Tissierellia</taxon>
        <taxon>Tissierellales</taxon>
        <taxon>Peptoniphilaceae</taxon>
        <taxon>Aedoeadaptatus</taxon>
    </lineage>
</organism>
<comment type="subcellular location">
    <subcellularLocation>
        <location evidence="2">Membrane</location>
        <topology evidence="2">Multi-pass membrane protein</topology>
    </subcellularLocation>
</comment>
<name>A0ABV1J7S4_9FIRM</name>
<dbReference type="CDD" id="cd00082">
    <property type="entry name" value="HisKA"/>
    <property type="match status" value="1"/>
</dbReference>
<feature type="domain" description="Histidine kinase" evidence="12">
    <location>
        <begin position="200"/>
        <end position="415"/>
    </location>
</feature>
<evidence type="ECO:0000256" key="3">
    <source>
        <dbReference type="ARBA" id="ARBA00012438"/>
    </source>
</evidence>
<keyword evidence="4" id="KW-0597">Phosphoprotein</keyword>
<evidence type="ECO:0000256" key="5">
    <source>
        <dbReference type="ARBA" id="ARBA00022679"/>
    </source>
</evidence>
<keyword evidence="8 11" id="KW-1133">Transmembrane helix</keyword>
<evidence type="ECO:0000313" key="14">
    <source>
        <dbReference type="Proteomes" id="UP001481872"/>
    </source>
</evidence>
<evidence type="ECO:0000256" key="1">
    <source>
        <dbReference type="ARBA" id="ARBA00000085"/>
    </source>
</evidence>
<dbReference type="InterPro" id="IPR005467">
    <property type="entry name" value="His_kinase_dom"/>
</dbReference>
<dbReference type="InterPro" id="IPR036097">
    <property type="entry name" value="HisK_dim/P_sf"/>
</dbReference>
<keyword evidence="5" id="KW-0808">Transferase</keyword>
<evidence type="ECO:0000313" key="13">
    <source>
        <dbReference type="EMBL" id="MEQ3353516.1"/>
    </source>
</evidence>
<reference evidence="13 14" key="1">
    <citation type="submission" date="2024-04" db="EMBL/GenBank/DDBJ databases">
        <title>Human intestinal bacterial collection.</title>
        <authorList>
            <person name="Pauvert C."/>
            <person name="Hitch T.C.A."/>
            <person name="Clavel T."/>
        </authorList>
    </citation>
    <scope>NUCLEOTIDE SEQUENCE [LARGE SCALE GENOMIC DNA]</scope>
    <source>
        <strain evidence="13 14">CLA-SR-H026</strain>
    </source>
</reference>
<keyword evidence="6 11" id="KW-0812">Transmembrane</keyword>
<dbReference type="Pfam" id="PF02518">
    <property type="entry name" value="HATPase_c"/>
    <property type="match status" value="1"/>
</dbReference>
<keyword evidence="14" id="KW-1185">Reference proteome</keyword>
<dbReference type="SMART" id="SM00387">
    <property type="entry name" value="HATPase_c"/>
    <property type="match status" value="1"/>
</dbReference>
<dbReference type="Pfam" id="PF00512">
    <property type="entry name" value="HisKA"/>
    <property type="match status" value="1"/>
</dbReference>
<dbReference type="EMBL" id="JBBNPS010000008">
    <property type="protein sequence ID" value="MEQ3353516.1"/>
    <property type="molecule type" value="Genomic_DNA"/>
</dbReference>
<dbReference type="GO" id="GO:0016301">
    <property type="term" value="F:kinase activity"/>
    <property type="evidence" value="ECO:0007669"/>
    <property type="project" value="UniProtKB-KW"/>
</dbReference>
<dbReference type="SUPFAM" id="SSF55874">
    <property type="entry name" value="ATPase domain of HSP90 chaperone/DNA topoisomerase II/histidine kinase"/>
    <property type="match status" value="1"/>
</dbReference>
<dbReference type="SMART" id="SM00388">
    <property type="entry name" value="HisKA"/>
    <property type="match status" value="1"/>
</dbReference>
<dbReference type="Gene3D" id="3.30.565.10">
    <property type="entry name" value="Histidine kinase-like ATPase, C-terminal domain"/>
    <property type="match status" value="1"/>
</dbReference>
<comment type="catalytic activity">
    <reaction evidence="1">
        <text>ATP + protein L-histidine = ADP + protein N-phospho-L-histidine.</text>
        <dbReference type="EC" id="2.7.13.3"/>
    </reaction>
</comment>
<keyword evidence="9" id="KW-0902">Two-component regulatory system</keyword>
<dbReference type="PROSITE" id="PS50109">
    <property type="entry name" value="HIS_KIN"/>
    <property type="match status" value="1"/>
</dbReference>
<dbReference type="EC" id="2.7.13.3" evidence="3"/>
<dbReference type="RefSeq" id="WP_349053830.1">
    <property type="nucleotide sequence ID" value="NZ_JBBNPS010000008.1"/>
</dbReference>
<dbReference type="SUPFAM" id="SSF47384">
    <property type="entry name" value="Homodimeric domain of signal transducing histidine kinase"/>
    <property type="match status" value="1"/>
</dbReference>
<dbReference type="InterPro" id="IPR036890">
    <property type="entry name" value="HATPase_C_sf"/>
</dbReference>
<sequence>MNGIVPADATEQFILRNKAKIAQAEPFDPTLIPENVGYVYLADDGRLLASNMSEGERKKAMAFLRGQVMSTSSSAYMEIKRPEGVVVTHYTLKPRYTNPWMENHFPAVNYLFAALMVSFCFISSMAITVIWAMRLTKQLTPMIEASEEIAKQNLDFEIGTSTIKEFNGVLNAFEKMKIALSRSLREKWTEEANRKNQISSLAHDLKTPVAIIHGNAELLKETKLSDEQRSYVDFIAKNSTRISTYAHALMEVNQFGVSEELDLKRLHISVVAEKIAALAREIANTYRCPIEESLDVGNSYVSVDLKQLERGVQNLLMNAIHYAPEASAVELLISTGENTLEMTVGDYGPGFSDEDLKRASEPFYRGDKSRHSSTHYGLGLYTAKTVAELHHGSLRLTNRSSGQGAMVTLMLPLENNA</sequence>
<dbReference type="InterPro" id="IPR050398">
    <property type="entry name" value="HssS/ArlS-like"/>
</dbReference>
<dbReference type="InterPro" id="IPR004358">
    <property type="entry name" value="Sig_transdc_His_kin-like_C"/>
</dbReference>
<evidence type="ECO:0000256" key="10">
    <source>
        <dbReference type="ARBA" id="ARBA00023136"/>
    </source>
</evidence>
<accession>A0ABV1J7S4</accession>
<evidence type="ECO:0000256" key="9">
    <source>
        <dbReference type="ARBA" id="ARBA00023012"/>
    </source>
</evidence>